<dbReference type="PANTHER" id="PTHR47792">
    <property type="entry name" value="PROTEIN SOK2-RELATED"/>
    <property type="match status" value="1"/>
</dbReference>
<keyword evidence="7" id="KW-0183">Conidiation</keyword>
<dbReference type="EMBL" id="BSYA01000246">
    <property type="protein sequence ID" value="GMG37557.1"/>
    <property type="molecule type" value="Genomic_DNA"/>
</dbReference>
<sequence length="843" mass="90272">MVLRLITPIFVHNWITSESLHLLEPLPLQTEKLELPSISQVHTRGPVDIPWYNHHAAERPLLSGDKLPALSLPTASQPPISGQSYRTSYEEASASHNASARTSLSGTAPVINETRSPPQSADLAAGGQGRLSLDSSAPQEFSIPQNTVGDSYYTNPTAIGSMNHTQPYMDVHSSHLSSAQPYASQAATAGGIAHYPQYHQQPPVLQPASTTYGPASSYQYAYPGGVTSSQPGPQPPTTSVSSQVPAQLLPLPVTSHTVAPAGYGNNTGTPMQGYVYDATGQVAPPGAKPRVTATLWEDEGSLCYQVEARGVCVARREGEYSSRCFCVPEKLVLTYVDNHMINGTKLLNVAGMTRGRRDGILKSEKVRHVVKIGPMHLKGVWYGCLRLFSLYDSNQVFRIPFERALEFANKEKITDLLYPLFVHNIGGLLYHPTNQTRTNMVVQESQQRRLEGPQATRASQGPQPPALHHHHSLQTPVPSHMSQPHAMTSQSAARPGLDRAHTFPTPPASASSLMGITNQGSSYEWGNQGMNSGVPNTQPLSIDTTLSNARSMPTTPATTPPGSNMQGMQAYQSQSGYDNSKSYYSAAPPSHPQYAPQQPLTQPMAPYGQTMPANTYIKNDMAPPTARTSGGPSDVEQADVKADRYAQTNGHVSNGAGEPVPEHEPEYVQHDSAGYNTNRGSYTYTTNPSVGSLAGDHSQLASDMSGSPSQQNGSGRMTPRTSGAPPQWASGYNTPPRSAAVSSLYNSVSETRGASANGTTDNYSVASNPAPGYSTGMNGPLGSGKRMREDDDVDQIVRPDSRGAEYESKRRKTLTEATVGGPVGGVPLGLQPMKAGGVMARRR</sequence>
<evidence type="ECO:0000256" key="5">
    <source>
        <dbReference type="ARBA" id="ARBA00023125"/>
    </source>
</evidence>
<dbReference type="GO" id="GO:0043565">
    <property type="term" value="F:sequence-specific DNA binding"/>
    <property type="evidence" value="ECO:0007669"/>
    <property type="project" value="TreeGrafter"/>
</dbReference>
<feature type="region of interest" description="Disordered" evidence="9">
    <location>
        <begin position="617"/>
        <end position="636"/>
    </location>
</feature>
<dbReference type="PANTHER" id="PTHR47792:SF1">
    <property type="entry name" value="PROTEIN SOK2-RELATED"/>
    <property type="match status" value="1"/>
</dbReference>
<gene>
    <name evidence="11" type="ORF">Aory04_001239600</name>
</gene>
<feature type="compositionally biased region" description="Polar residues" evidence="9">
    <location>
        <begin position="473"/>
        <end position="492"/>
    </location>
</feature>
<dbReference type="GO" id="GO:0003700">
    <property type="term" value="F:DNA-binding transcription factor activity"/>
    <property type="evidence" value="ECO:0007669"/>
    <property type="project" value="TreeGrafter"/>
</dbReference>
<name>A0AAN4YVN6_ASPOZ</name>
<feature type="region of interest" description="Disordered" evidence="9">
    <location>
        <begin position="68"/>
        <end position="149"/>
    </location>
</feature>
<dbReference type="InterPro" id="IPR018004">
    <property type="entry name" value="KilA/APSES_HTH"/>
</dbReference>
<dbReference type="GO" id="GO:0005634">
    <property type="term" value="C:nucleus"/>
    <property type="evidence" value="ECO:0007669"/>
    <property type="project" value="TreeGrafter"/>
</dbReference>
<keyword evidence="3" id="KW-0749">Sporulation</keyword>
<evidence type="ECO:0000256" key="4">
    <source>
        <dbReference type="ARBA" id="ARBA00023015"/>
    </source>
</evidence>
<comment type="similarity">
    <text evidence="1">Belongs to the EFG1/PHD1/stuA family.</text>
</comment>
<organism evidence="11 12">
    <name type="scientific">Aspergillus oryzae</name>
    <name type="common">Yellow koji mold</name>
    <dbReference type="NCBI Taxonomy" id="5062"/>
    <lineage>
        <taxon>Eukaryota</taxon>
        <taxon>Fungi</taxon>
        <taxon>Dikarya</taxon>
        <taxon>Ascomycota</taxon>
        <taxon>Pezizomycotina</taxon>
        <taxon>Eurotiomycetes</taxon>
        <taxon>Eurotiomycetidae</taxon>
        <taxon>Eurotiales</taxon>
        <taxon>Aspergillaceae</taxon>
        <taxon>Aspergillus</taxon>
        <taxon>Aspergillus subgen. Circumdati</taxon>
    </lineage>
</organism>
<feature type="compositionally biased region" description="Polar residues" evidence="9">
    <location>
        <begin position="730"/>
        <end position="739"/>
    </location>
</feature>
<feature type="compositionally biased region" description="Polar residues" evidence="9">
    <location>
        <begin position="133"/>
        <end position="149"/>
    </location>
</feature>
<evidence type="ECO:0000256" key="6">
    <source>
        <dbReference type="ARBA" id="ARBA00023163"/>
    </source>
</evidence>
<feature type="compositionally biased region" description="Basic and acidic residues" evidence="9">
    <location>
        <begin position="795"/>
        <end position="808"/>
    </location>
</feature>
<dbReference type="InterPro" id="IPR029790">
    <property type="entry name" value="EFG1/Phd1/StuA"/>
</dbReference>
<feature type="compositionally biased region" description="Polar residues" evidence="9">
    <location>
        <begin position="751"/>
        <end position="767"/>
    </location>
</feature>
<accession>A0AAN4YVN6</accession>
<dbReference type="GO" id="GO:0030435">
    <property type="term" value="P:sporulation resulting in formation of a cellular spore"/>
    <property type="evidence" value="ECO:0007669"/>
    <property type="project" value="UniProtKB-KW"/>
</dbReference>
<dbReference type="Gene3D" id="3.10.260.10">
    <property type="entry name" value="Transcription regulator HTH, APSES-type DNA-binding domain"/>
    <property type="match status" value="1"/>
</dbReference>
<dbReference type="AlphaFoldDB" id="A0AAN4YVN6"/>
<feature type="region of interest" description="Disordered" evidence="9">
    <location>
        <begin position="751"/>
        <end position="843"/>
    </location>
</feature>
<feature type="region of interest" description="Disordered" evidence="9">
    <location>
        <begin position="223"/>
        <end position="242"/>
    </location>
</feature>
<dbReference type="InterPro" id="IPR036887">
    <property type="entry name" value="HTH_APSES_sf"/>
</dbReference>
<evidence type="ECO:0000256" key="9">
    <source>
        <dbReference type="SAM" id="MobiDB-lite"/>
    </source>
</evidence>
<evidence type="ECO:0000313" key="11">
    <source>
        <dbReference type="EMBL" id="GMG37557.1"/>
    </source>
</evidence>
<feature type="domain" description="HTH APSES-type" evidence="10">
    <location>
        <begin position="290"/>
        <end position="432"/>
    </location>
</feature>
<evidence type="ECO:0000256" key="1">
    <source>
        <dbReference type="ARBA" id="ARBA00007247"/>
    </source>
</evidence>
<dbReference type="InterPro" id="IPR003163">
    <property type="entry name" value="Tscrpt_reg_HTH_APSES-type"/>
</dbReference>
<evidence type="ECO:0000256" key="7">
    <source>
        <dbReference type="ARBA" id="ARBA00023321"/>
    </source>
</evidence>
<dbReference type="SUPFAM" id="SSF54616">
    <property type="entry name" value="DNA-binding domain of Mlu1-box binding protein MBP1"/>
    <property type="match status" value="1"/>
</dbReference>
<feature type="region of interest" description="Disordered" evidence="9">
    <location>
        <begin position="443"/>
        <end position="513"/>
    </location>
</feature>
<dbReference type="GO" id="GO:0048315">
    <property type="term" value="P:conidium formation"/>
    <property type="evidence" value="ECO:0007669"/>
    <property type="project" value="UniProtKB-KW"/>
</dbReference>
<feature type="compositionally biased region" description="Polar residues" evidence="9">
    <location>
        <begin position="542"/>
        <end position="583"/>
    </location>
</feature>
<dbReference type="PROSITE" id="PS51299">
    <property type="entry name" value="HTH_APSES"/>
    <property type="match status" value="1"/>
</dbReference>
<keyword evidence="6" id="KW-0804">Transcription</keyword>
<reference evidence="11" key="1">
    <citation type="submission" date="2023-04" db="EMBL/GenBank/DDBJ databases">
        <title>Aspergillus oryzae NBRC 4228.</title>
        <authorList>
            <person name="Ichikawa N."/>
            <person name="Sato H."/>
            <person name="Tonouchi N."/>
        </authorList>
    </citation>
    <scope>NUCLEOTIDE SEQUENCE</scope>
    <source>
        <strain evidence="11">NBRC 4228</strain>
    </source>
</reference>
<keyword evidence="4" id="KW-0805">Transcription regulation</keyword>
<comment type="caution">
    <text evidence="11">The sequence shown here is derived from an EMBL/GenBank/DDBJ whole genome shotgun (WGS) entry which is preliminary data.</text>
</comment>
<dbReference type="GO" id="GO:0045944">
    <property type="term" value="P:positive regulation of transcription by RNA polymerase II"/>
    <property type="evidence" value="ECO:0007669"/>
    <property type="project" value="TreeGrafter"/>
</dbReference>
<evidence type="ECO:0000256" key="8">
    <source>
        <dbReference type="ARBA" id="ARBA00031907"/>
    </source>
</evidence>
<evidence type="ECO:0000256" key="3">
    <source>
        <dbReference type="ARBA" id="ARBA00022969"/>
    </source>
</evidence>
<evidence type="ECO:0000256" key="2">
    <source>
        <dbReference type="ARBA" id="ARBA00019309"/>
    </source>
</evidence>
<feature type="compositionally biased region" description="Polar residues" evidence="9">
    <location>
        <begin position="94"/>
        <end position="106"/>
    </location>
</feature>
<feature type="region of interest" description="Disordered" evidence="9">
    <location>
        <begin position="670"/>
        <end position="739"/>
    </location>
</feature>
<evidence type="ECO:0000313" key="12">
    <source>
        <dbReference type="Proteomes" id="UP001165205"/>
    </source>
</evidence>
<feature type="compositionally biased region" description="Polar residues" evidence="9">
    <location>
        <begin position="674"/>
        <end position="690"/>
    </location>
</feature>
<protein>
    <recommendedName>
        <fullName evidence="2">Cell pattern formation-associated protein stuA</fullName>
    </recommendedName>
    <alternativeName>
        <fullName evidence="8">Stunted protein A</fullName>
    </alternativeName>
</protein>
<proteinExistence type="inferred from homology"/>
<feature type="region of interest" description="Disordered" evidence="9">
    <location>
        <begin position="542"/>
        <end position="598"/>
    </location>
</feature>
<feature type="compositionally biased region" description="Polar residues" evidence="9">
    <location>
        <begin position="73"/>
        <end position="87"/>
    </location>
</feature>
<dbReference type="SMART" id="SM01252">
    <property type="entry name" value="KilA-N"/>
    <property type="match status" value="1"/>
</dbReference>
<evidence type="ECO:0000259" key="10">
    <source>
        <dbReference type="PROSITE" id="PS51299"/>
    </source>
</evidence>
<feature type="compositionally biased region" description="Polar residues" evidence="9">
    <location>
        <begin position="699"/>
        <end position="721"/>
    </location>
</feature>
<keyword evidence="5" id="KW-0238">DNA-binding</keyword>
<dbReference type="Proteomes" id="UP001165205">
    <property type="component" value="Unassembled WGS sequence"/>
</dbReference>